<evidence type="ECO:0000313" key="4">
    <source>
        <dbReference type="Proteomes" id="UP000076404"/>
    </source>
</evidence>
<gene>
    <name evidence="3" type="ORF">GEMMAAP_16890</name>
</gene>
<dbReference type="SUPFAM" id="SSF52266">
    <property type="entry name" value="SGNH hydrolase"/>
    <property type="match status" value="1"/>
</dbReference>
<dbReference type="STRING" id="1379270.GEMMAAP_16890"/>
<dbReference type="EMBL" id="CP011454">
    <property type="protein sequence ID" value="AMW06012.1"/>
    <property type="molecule type" value="Genomic_DNA"/>
</dbReference>
<reference evidence="3 4" key="1">
    <citation type="journal article" date="2014" name="Proc. Natl. Acad. Sci. U.S.A.">
        <title>Functional type 2 photosynthetic reaction centers found in the rare bacterial phylum Gemmatimonadetes.</title>
        <authorList>
            <person name="Zeng Y."/>
            <person name="Feng F."/>
            <person name="Medova H."/>
            <person name="Dean J."/>
            <person name="Koblizek M."/>
        </authorList>
    </citation>
    <scope>NUCLEOTIDE SEQUENCE [LARGE SCALE GENOMIC DNA]</scope>
    <source>
        <strain evidence="3 4">AP64</strain>
    </source>
</reference>
<dbReference type="PROSITE" id="PS51257">
    <property type="entry name" value="PROKAR_LIPOPROTEIN"/>
    <property type="match status" value="1"/>
</dbReference>
<reference evidence="3 4" key="2">
    <citation type="journal article" date="2016" name="Environ. Microbiol. Rep.">
        <title>Metagenomic evidence for the presence of phototrophic Gemmatimonadetes bacteria in diverse environments.</title>
        <authorList>
            <person name="Zeng Y."/>
            <person name="Baumbach J."/>
            <person name="Barbosa E.G."/>
            <person name="Azevedo V."/>
            <person name="Zhang C."/>
            <person name="Koblizek M."/>
        </authorList>
    </citation>
    <scope>NUCLEOTIDE SEQUENCE [LARGE SCALE GENOMIC DNA]</scope>
    <source>
        <strain evidence="3 4">AP64</strain>
    </source>
</reference>
<keyword evidence="1" id="KW-0378">Hydrolase</keyword>
<organism evidence="3 4">
    <name type="scientific">Gemmatimonas phototrophica</name>
    <dbReference type="NCBI Taxonomy" id="1379270"/>
    <lineage>
        <taxon>Bacteria</taxon>
        <taxon>Pseudomonadati</taxon>
        <taxon>Gemmatimonadota</taxon>
        <taxon>Gemmatimonadia</taxon>
        <taxon>Gemmatimonadales</taxon>
        <taxon>Gemmatimonadaceae</taxon>
        <taxon>Gemmatimonas</taxon>
    </lineage>
</organism>
<dbReference type="AlphaFoldDB" id="A0A143BNB3"/>
<dbReference type="Pfam" id="PF00657">
    <property type="entry name" value="Lipase_GDSL"/>
    <property type="match status" value="1"/>
</dbReference>
<name>A0A143BNB3_9BACT</name>
<evidence type="ECO:0000256" key="2">
    <source>
        <dbReference type="SAM" id="SignalP"/>
    </source>
</evidence>
<keyword evidence="4" id="KW-1185">Reference proteome</keyword>
<dbReference type="Gene3D" id="3.40.50.1110">
    <property type="entry name" value="SGNH hydrolase"/>
    <property type="match status" value="1"/>
</dbReference>
<dbReference type="PANTHER" id="PTHR45648:SF22">
    <property type="entry name" value="GDSL LIPASE_ACYLHYDROLASE FAMILY PROTEIN (AFU_ORTHOLOGUE AFUA_4G14700)"/>
    <property type="match status" value="1"/>
</dbReference>
<protein>
    <recommendedName>
        <fullName evidence="5">GDSL family lipase</fullName>
    </recommendedName>
</protein>
<dbReference type="PANTHER" id="PTHR45648">
    <property type="entry name" value="GDSL LIPASE/ACYLHYDROLASE FAMILY PROTEIN (AFU_ORTHOLOGUE AFUA_4G14700)"/>
    <property type="match status" value="1"/>
</dbReference>
<dbReference type="GO" id="GO:0016788">
    <property type="term" value="F:hydrolase activity, acting on ester bonds"/>
    <property type="evidence" value="ECO:0007669"/>
    <property type="project" value="InterPro"/>
</dbReference>
<evidence type="ECO:0000256" key="1">
    <source>
        <dbReference type="ARBA" id="ARBA00022801"/>
    </source>
</evidence>
<dbReference type="eggNOG" id="COG3240">
    <property type="taxonomic scope" value="Bacteria"/>
</dbReference>
<dbReference type="InterPro" id="IPR001087">
    <property type="entry name" value="GDSL"/>
</dbReference>
<keyword evidence="2" id="KW-0732">Signal</keyword>
<dbReference type="CDD" id="cd01846">
    <property type="entry name" value="fatty_acyltransferase_like"/>
    <property type="match status" value="1"/>
</dbReference>
<sequence>MPFRLARTLLSAAAAALLVSCGDSSTEPPAPELFETVVVFGASLDDTGNACNTLPTACPPFPYANARYSNGPLWVEQMATALNARVAPARGGGTNYAFASARTGPITGTTQAAPNMIQQVDLYAENGDTKYRDITLYVINAATVGNDIVDGLLLGRTNPQAPATVIAGAVTNVATMVSKLYAAGARHILLLNSTDIGRTPLVAAQGLLAASTATALSLQFNAALSAQLPALRTASPGLTIYLVDQGALTAQVVANPSSFGFTNVSAACLSRSPAALCSAPATYLFWDDFHPTEAAGKIVSQRALAALGR</sequence>
<dbReference type="KEGG" id="gph:GEMMAAP_16890"/>
<evidence type="ECO:0008006" key="5">
    <source>
        <dbReference type="Google" id="ProtNLM"/>
    </source>
</evidence>
<accession>A0A143BNB3</accession>
<dbReference type="InterPro" id="IPR036514">
    <property type="entry name" value="SGNH_hydro_sf"/>
</dbReference>
<feature type="signal peptide" evidence="2">
    <location>
        <begin position="1"/>
        <end position="25"/>
    </location>
</feature>
<feature type="chain" id="PRO_5007506907" description="GDSL family lipase" evidence="2">
    <location>
        <begin position="26"/>
        <end position="309"/>
    </location>
</feature>
<evidence type="ECO:0000313" key="3">
    <source>
        <dbReference type="EMBL" id="AMW06012.1"/>
    </source>
</evidence>
<proteinExistence type="predicted"/>
<dbReference type="Proteomes" id="UP000076404">
    <property type="component" value="Chromosome"/>
</dbReference>
<dbReference type="InterPro" id="IPR051058">
    <property type="entry name" value="GDSL_Est/Lipase"/>
</dbReference>